<sequence length="226" mass="25853">MDFPEFKIKNITRNCTKGGENYLYFFELEEVIRVDDNEISQVGVKANTNILNSPIEEEFLIKGSHVKITNVRKTPYGVQDYRIIGTTPAKTLLIERTCEINVDLRGAERICLHIRNGFDFHTDLVHNLFICPADGYSVGRGVINSEGLETITDTIVNYMSNHQGEFSLKRNRLTYNAYGVGEEQAARMRYIEKGTGAQHRCLFPKFFSEQHYERMKNALGDNVACK</sequence>
<proteinExistence type="predicted"/>
<evidence type="ECO:0000313" key="2">
    <source>
        <dbReference type="Proteomes" id="UP001153678"/>
    </source>
</evidence>
<dbReference type="Proteomes" id="UP001153678">
    <property type="component" value="Unassembled WGS sequence"/>
</dbReference>
<gene>
    <name evidence="1" type="ORF">FWILDA_LOCUS18454</name>
</gene>
<name>A0A9W4X032_9GLOM</name>
<dbReference type="EMBL" id="CAMKVN010018060">
    <property type="protein sequence ID" value="CAI2198200.1"/>
    <property type="molecule type" value="Genomic_DNA"/>
</dbReference>
<keyword evidence="2" id="KW-1185">Reference proteome</keyword>
<accession>A0A9W4X032</accession>
<comment type="caution">
    <text evidence="1">The sequence shown here is derived from an EMBL/GenBank/DDBJ whole genome shotgun (WGS) entry which is preliminary data.</text>
</comment>
<feature type="non-terminal residue" evidence="1">
    <location>
        <position position="226"/>
    </location>
</feature>
<reference evidence="1" key="1">
    <citation type="submission" date="2022-08" db="EMBL/GenBank/DDBJ databases">
        <authorList>
            <person name="Kallberg Y."/>
            <person name="Tangrot J."/>
            <person name="Rosling A."/>
        </authorList>
    </citation>
    <scope>NUCLEOTIDE SEQUENCE</scope>
    <source>
        <strain evidence="1">Wild A</strain>
    </source>
</reference>
<organism evidence="1 2">
    <name type="scientific">Funneliformis geosporum</name>
    <dbReference type="NCBI Taxonomy" id="1117311"/>
    <lineage>
        <taxon>Eukaryota</taxon>
        <taxon>Fungi</taxon>
        <taxon>Fungi incertae sedis</taxon>
        <taxon>Mucoromycota</taxon>
        <taxon>Glomeromycotina</taxon>
        <taxon>Glomeromycetes</taxon>
        <taxon>Glomerales</taxon>
        <taxon>Glomeraceae</taxon>
        <taxon>Funneliformis</taxon>
    </lineage>
</organism>
<protein>
    <submittedName>
        <fullName evidence="1">7383_t:CDS:1</fullName>
    </submittedName>
</protein>
<dbReference type="AlphaFoldDB" id="A0A9W4X032"/>
<evidence type="ECO:0000313" key="1">
    <source>
        <dbReference type="EMBL" id="CAI2198200.1"/>
    </source>
</evidence>